<organism evidence="13 14">
    <name type="scientific">Mesorhabditis spiculigera</name>
    <dbReference type="NCBI Taxonomy" id="96644"/>
    <lineage>
        <taxon>Eukaryota</taxon>
        <taxon>Metazoa</taxon>
        <taxon>Ecdysozoa</taxon>
        <taxon>Nematoda</taxon>
        <taxon>Chromadorea</taxon>
        <taxon>Rhabditida</taxon>
        <taxon>Rhabditina</taxon>
        <taxon>Rhabditomorpha</taxon>
        <taxon>Rhabditoidea</taxon>
        <taxon>Rhabditidae</taxon>
        <taxon>Mesorhabditinae</taxon>
        <taxon>Mesorhabditis</taxon>
    </lineage>
</organism>
<evidence type="ECO:0000256" key="5">
    <source>
        <dbReference type="ARBA" id="ARBA00061199"/>
    </source>
</evidence>
<evidence type="ECO:0000256" key="4">
    <source>
        <dbReference type="ARBA" id="ARBA00023043"/>
    </source>
</evidence>
<dbReference type="Gene3D" id="3.40.50.1170">
    <property type="entry name" value="L-asparaginase, N-terminal domain"/>
    <property type="match status" value="1"/>
</dbReference>
<dbReference type="PIRSF" id="PIRSF001220">
    <property type="entry name" value="L-ASNase_gatD"/>
    <property type="match status" value="1"/>
</dbReference>
<gene>
    <name evidence="13" type="ORF">MSPICULIGERA_LOCUS6338</name>
</gene>
<dbReference type="SUPFAM" id="SSF48403">
    <property type="entry name" value="Ankyrin repeat"/>
    <property type="match status" value="1"/>
</dbReference>
<dbReference type="InterPro" id="IPR027473">
    <property type="entry name" value="L-asparaginase_C"/>
</dbReference>
<dbReference type="Gene3D" id="1.25.40.20">
    <property type="entry name" value="Ankyrin repeat-containing domain"/>
    <property type="match status" value="2"/>
</dbReference>
<dbReference type="CDD" id="cd08963">
    <property type="entry name" value="L-asparaginase_I"/>
    <property type="match status" value="1"/>
</dbReference>
<dbReference type="Pfam" id="PF12796">
    <property type="entry name" value="Ank_2"/>
    <property type="match status" value="2"/>
</dbReference>
<feature type="domain" description="L-asparaginase N-terminal" evidence="11">
    <location>
        <begin position="121"/>
        <end position="333"/>
    </location>
</feature>
<dbReference type="Pfam" id="PF17763">
    <property type="entry name" value="Asparaginase_C"/>
    <property type="match status" value="1"/>
</dbReference>
<evidence type="ECO:0000259" key="11">
    <source>
        <dbReference type="Pfam" id="PF00710"/>
    </source>
</evidence>
<keyword evidence="4 8" id="KW-0040">ANK repeat</keyword>
<evidence type="ECO:0000256" key="8">
    <source>
        <dbReference type="PROSITE-ProRule" id="PRU00023"/>
    </source>
</evidence>
<dbReference type="AlphaFoldDB" id="A0AA36CF07"/>
<sequence>MSGSPTLSAIVQTIRKMQMDCVKKLSRSISQAVPDSPSCSTARSPTAHSPTARSPTLSPTTPSMKHRPLDESHTPKSLTVHTGSYRKVVSATQLGEELLDSIHGTPKNSSTLPPGQLPEVRVLVLYTGGTIGMKNDGGVYCPMPGYLPEVLRTIPPLNDKKYVESVYMSATVQPYALPPVKNMKKRIVYWIVEYDPLLDSCNMTFDDWIRIAGDIKKSYHHYDGFVVLHGTDTLAYTSSALSFMMENLGKPVIITGSQIPVAEVRSDGMDNLIGALIMAGNFDVPEVCVYFNNKLMRGNRTLKMDNSALDAFVSPNLHPLAEMNINIKVHYDAIFRSGCLAPFNVHEDLCRDVSLLRIFPSMSIHSVRAFLAPPIRGVVLQTYGAGNMPTKRTDIIEALKEAIERGVLIVNCTQCIKGQVDMHYATGKILYDIGVIPGSDMTSEAAQMKLCYILGRNDLDQEAKMKMLQANIRGELTVAPMEIKENEIISQIATYLHISSNHEMQYLRDSLLPPLICQAAKEGNVELLTKLHESGGHFSYQDYDLRTALHVAATWGQREAVEYLLKNGANVHIRDRWKCNAIICAIWAKNIDVVRVIREAGGRIGGNPKETGMELCMAASQGEQQLIECYAAAGADLHQTDYDGRTALHLACSNGHFALVEYLISEGLDPHTKDHFGHTSIDEARNAGYAKIEKMLLRFAPNPKLSTIEEKEGMMFKIDDHLASTSSQKPNNPLA</sequence>
<dbReference type="FunFam" id="3.40.50.1170:FF:000003">
    <property type="entry name" value="60 kDa lysophospholipase"/>
    <property type="match status" value="1"/>
</dbReference>
<dbReference type="PANTHER" id="PTHR11707:SF28">
    <property type="entry name" value="60 KDA LYSOPHOSPHOLIPASE"/>
    <property type="match status" value="1"/>
</dbReference>
<feature type="domain" description="Asparaginase/glutaminase C-terminal" evidence="12">
    <location>
        <begin position="352"/>
        <end position="463"/>
    </location>
</feature>
<reference evidence="13" key="1">
    <citation type="submission" date="2023-06" db="EMBL/GenBank/DDBJ databases">
        <authorList>
            <person name="Delattre M."/>
        </authorList>
    </citation>
    <scope>NUCLEOTIDE SEQUENCE</scope>
    <source>
        <strain evidence="13">AF72</strain>
    </source>
</reference>
<dbReference type="GO" id="GO:0004067">
    <property type="term" value="F:asparaginase activity"/>
    <property type="evidence" value="ECO:0007669"/>
    <property type="project" value="UniProtKB-UniRule"/>
</dbReference>
<evidence type="ECO:0000256" key="6">
    <source>
        <dbReference type="PIRSR" id="PIRSR001220-1"/>
    </source>
</evidence>
<evidence type="ECO:0000313" key="14">
    <source>
        <dbReference type="Proteomes" id="UP001177023"/>
    </source>
</evidence>
<dbReference type="InterPro" id="IPR036152">
    <property type="entry name" value="Asp/glu_Ase-like_sf"/>
</dbReference>
<dbReference type="InterPro" id="IPR027475">
    <property type="entry name" value="Asparaginase/glutaminase_AS2"/>
</dbReference>
<dbReference type="Pfam" id="PF00710">
    <property type="entry name" value="Asparaginase"/>
    <property type="match status" value="1"/>
</dbReference>
<feature type="repeat" description="ANK" evidence="8">
    <location>
        <begin position="544"/>
        <end position="576"/>
    </location>
</feature>
<dbReference type="PANTHER" id="PTHR11707">
    <property type="entry name" value="L-ASPARAGINASE"/>
    <property type="match status" value="1"/>
</dbReference>
<comment type="caution">
    <text evidence="13">The sequence shown here is derived from an EMBL/GenBank/DDBJ whole genome shotgun (WGS) entry which is preliminary data.</text>
</comment>
<feature type="repeat" description="ANK" evidence="8">
    <location>
        <begin position="643"/>
        <end position="675"/>
    </location>
</feature>
<feature type="binding site" evidence="7">
    <location>
        <begin position="231"/>
        <end position="232"/>
    </location>
    <ligand>
        <name>substrate</name>
    </ligand>
</feature>
<evidence type="ECO:0000256" key="9">
    <source>
        <dbReference type="PROSITE-ProRule" id="PRU10100"/>
    </source>
</evidence>
<dbReference type="NCBIfam" id="TIGR00519">
    <property type="entry name" value="asnASE_I"/>
    <property type="match status" value="1"/>
</dbReference>
<dbReference type="PROSITE" id="PS51732">
    <property type="entry name" value="ASN_GLN_ASE_3"/>
    <property type="match status" value="1"/>
</dbReference>
<dbReference type="PRINTS" id="PR00139">
    <property type="entry name" value="ASNGLNASE"/>
</dbReference>
<dbReference type="InterPro" id="IPR002110">
    <property type="entry name" value="Ankyrin_rpt"/>
</dbReference>
<dbReference type="SMART" id="SM00248">
    <property type="entry name" value="ANK"/>
    <property type="match status" value="4"/>
</dbReference>
<dbReference type="Gene3D" id="3.40.50.40">
    <property type="match status" value="1"/>
</dbReference>
<feature type="active site" evidence="9">
    <location>
        <position position="231"/>
    </location>
</feature>
<dbReference type="FunFam" id="3.40.50.40:FF:000001">
    <property type="entry name" value="L-asparaginase 1"/>
    <property type="match status" value="1"/>
</dbReference>
<feature type="binding site" evidence="7">
    <location>
        <position position="200"/>
    </location>
    <ligand>
        <name>substrate</name>
    </ligand>
</feature>
<dbReference type="InterPro" id="IPR006034">
    <property type="entry name" value="Asparaginase/glutaminase-like"/>
</dbReference>
<dbReference type="SMART" id="SM00870">
    <property type="entry name" value="Asparaginase"/>
    <property type="match status" value="1"/>
</dbReference>
<accession>A0AA36CF07</accession>
<dbReference type="InterPro" id="IPR006033">
    <property type="entry name" value="AsnA_fam"/>
</dbReference>
<dbReference type="InterPro" id="IPR036770">
    <property type="entry name" value="Ankyrin_rpt-contain_sf"/>
</dbReference>
<evidence type="ECO:0000256" key="3">
    <source>
        <dbReference type="ARBA" id="ARBA00022801"/>
    </source>
</evidence>
<dbReference type="GO" id="GO:0009066">
    <property type="term" value="P:aspartate family amino acid metabolic process"/>
    <property type="evidence" value="ECO:0007669"/>
    <property type="project" value="UniProtKB-ARBA"/>
</dbReference>
<dbReference type="PROSITE" id="PS50088">
    <property type="entry name" value="ANK_REPEAT"/>
    <property type="match status" value="2"/>
</dbReference>
<dbReference type="Proteomes" id="UP001177023">
    <property type="component" value="Unassembled WGS sequence"/>
</dbReference>
<evidence type="ECO:0000259" key="12">
    <source>
        <dbReference type="Pfam" id="PF17763"/>
    </source>
</evidence>
<evidence type="ECO:0000256" key="7">
    <source>
        <dbReference type="PIRSR" id="PIRSR001220-2"/>
    </source>
</evidence>
<dbReference type="PIRSF" id="PIRSF500176">
    <property type="entry name" value="L_ASNase"/>
    <property type="match status" value="1"/>
</dbReference>
<protein>
    <recommendedName>
        <fullName evidence="1">asparaginase</fullName>
        <ecNumber evidence="1">3.5.1.1</ecNumber>
    </recommendedName>
</protein>
<feature type="active site" description="O-isoaspartyl threonine intermediate" evidence="6">
    <location>
        <position position="130"/>
    </location>
</feature>
<dbReference type="PROSITE" id="PS50297">
    <property type="entry name" value="ANK_REP_REGION"/>
    <property type="match status" value="2"/>
</dbReference>
<dbReference type="EMBL" id="CATQJA010001571">
    <property type="protein sequence ID" value="CAJ0567801.1"/>
    <property type="molecule type" value="Genomic_DNA"/>
</dbReference>
<evidence type="ECO:0000256" key="2">
    <source>
        <dbReference type="ARBA" id="ARBA00022737"/>
    </source>
</evidence>
<name>A0AA36CF07_9BILA</name>
<keyword evidence="3" id="KW-0378">Hydrolase</keyword>
<evidence type="ECO:0000313" key="13">
    <source>
        <dbReference type="EMBL" id="CAJ0567801.1"/>
    </source>
</evidence>
<dbReference type="InterPro" id="IPR027474">
    <property type="entry name" value="L-asparaginase_N"/>
</dbReference>
<dbReference type="EC" id="3.5.1.1" evidence="1"/>
<keyword evidence="2" id="KW-0677">Repeat</keyword>
<evidence type="ECO:0000256" key="1">
    <source>
        <dbReference type="ARBA" id="ARBA00012920"/>
    </source>
</evidence>
<comment type="similarity">
    <text evidence="5">In the N-terminal section; belongs to the asparaginase 1 family.</text>
</comment>
<feature type="non-terminal residue" evidence="13">
    <location>
        <position position="735"/>
    </location>
</feature>
<dbReference type="SFLD" id="SFLDS00057">
    <property type="entry name" value="Glutaminase/Asparaginase"/>
    <property type="match status" value="1"/>
</dbReference>
<dbReference type="SUPFAM" id="SSF53774">
    <property type="entry name" value="Glutaminase/Asparaginase"/>
    <property type="match status" value="1"/>
</dbReference>
<dbReference type="InterPro" id="IPR037152">
    <property type="entry name" value="L-asparaginase_N_sf"/>
</dbReference>
<keyword evidence="14" id="KW-1185">Reference proteome</keyword>
<dbReference type="PROSITE" id="PS00917">
    <property type="entry name" value="ASN_GLN_ASE_2"/>
    <property type="match status" value="1"/>
</dbReference>
<proteinExistence type="inferred from homology"/>
<feature type="region of interest" description="Disordered" evidence="10">
    <location>
        <begin position="29"/>
        <end position="84"/>
    </location>
</feature>
<dbReference type="InterPro" id="IPR040919">
    <property type="entry name" value="Asparaginase_C"/>
</dbReference>
<feature type="compositionally biased region" description="Polar residues" evidence="10">
    <location>
        <begin position="29"/>
        <end position="63"/>
    </location>
</feature>
<evidence type="ECO:0000256" key="10">
    <source>
        <dbReference type="SAM" id="MobiDB-lite"/>
    </source>
</evidence>
<dbReference type="InterPro" id="IPR041725">
    <property type="entry name" value="L-asparaginase_I"/>
</dbReference>